<feature type="domain" description="N-acetyltransferase" evidence="1">
    <location>
        <begin position="1"/>
        <end position="129"/>
    </location>
</feature>
<sequence length="137" mass="15288">MTAGDRLSLTCALELDGGLIGDLFLAVKDSWTQHEVADRARATKAEIGWALDPAHQGKGYATEAAAGLLRLCFEDLGLHRVVAQCFADNESSWRVMERVGMRREVFRRADALHRSGRWLDGVEYALLAEEWGLAHRH</sequence>
<dbReference type="Proteomes" id="UP000326464">
    <property type="component" value="Unassembled WGS sequence"/>
</dbReference>
<organism evidence="2 3">
    <name type="scientific">Arthrobacter bussei</name>
    <dbReference type="NCBI Taxonomy" id="2594179"/>
    <lineage>
        <taxon>Bacteria</taxon>
        <taxon>Bacillati</taxon>
        <taxon>Actinomycetota</taxon>
        <taxon>Actinomycetes</taxon>
        <taxon>Micrococcales</taxon>
        <taxon>Micrococcaceae</taxon>
        <taxon>Arthrobacter</taxon>
    </lineage>
</organism>
<name>A0A7X1NP09_9MICC</name>
<reference evidence="3" key="1">
    <citation type="submission" date="2019-07" db="EMBL/GenBank/DDBJ databases">
        <title>Arthrobacter KR32 sp. nov., isolated from mountain cheese made of cows milk.</title>
        <authorList>
            <person name="Flegler A."/>
        </authorList>
    </citation>
    <scope>NUCLEOTIDE SEQUENCE [LARGE SCALE GENOMIC DNA]</scope>
    <source>
        <strain evidence="3">KR32</strain>
    </source>
</reference>
<evidence type="ECO:0000259" key="1">
    <source>
        <dbReference type="PROSITE" id="PS51186"/>
    </source>
</evidence>
<comment type="caution">
    <text evidence="2">The sequence shown here is derived from an EMBL/GenBank/DDBJ whole genome shotgun (WGS) entry which is preliminary data.</text>
</comment>
<dbReference type="OrthoDB" id="9132139at2"/>
<proteinExistence type="predicted"/>
<dbReference type="RefSeq" id="WP_152813057.1">
    <property type="nucleotide sequence ID" value="NZ_VJXX01000001.1"/>
</dbReference>
<accession>A0A7X1NP09</accession>
<dbReference type="PROSITE" id="PS51186">
    <property type="entry name" value="GNAT"/>
    <property type="match status" value="1"/>
</dbReference>
<dbReference type="PANTHER" id="PTHR43792">
    <property type="entry name" value="GNAT FAMILY, PUTATIVE (AFU_ORTHOLOGUE AFUA_3G00765)-RELATED-RELATED"/>
    <property type="match status" value="1"/>
</dbReference>
<dbReference type="Pfam" id="PF13302">
    <property type="entry name" value="Acetyltransf_3"/>
    <property type="match status" value="1"/>
</dbReference>
<gene>
    <name evidence="2" type="ORF">FNH21_06080</name>
</gene>
<dbReference type="InterPro" id="IPR051531">
    <property type="entry name" value="N-acetyltransferase"/>
</dbReference>
<dbReference type="AlphaFoldDB" id="A0A7X1NP09"/>
<keyword evidence="2" id="KW-0808">Transferase</keyword>
<dbReference type="InterPro" id="IPR000182">
    <property type="entry name" value="GNAT_dom"/>
</dbReference>
<dbReference type="GO" id="GO:0016747">
    <property type="term" value="F:acyltransferase activity, transferring groups other than amino-acyl groups"/>
    <property type="evidence" value="ECO:0007669"/>
    <property type="project" value="InterPro"/>
</dbReference>
<keyword evidence="3" id="KW-1185">Reference proteome</keyword>
<evidence type="ECO:0000313" key="2">
    <source>
        <dbReference type="EMBL" id="MPY10293.1"/>
    </source>
</evidence>
<dbReference type="EMBL" id="VJXX01000001">
    <property type="protein sequence ID" value="MPY10293.1"/>
    <property type="molecule type" value="Genomic_DNA"/>
</dbReference>
<dbReference type="InterPro" id="IPR016181">
    <property type="entry name" value="Acyl_CoA_acyltransferase"/>
</dbReference>
<dbReference type="Gene3D" id="3.40.630.30">
    <property type="match status" value="1"/>
</dbReference>
<evidence type="ECO:0000313" key="3">
    <source>
        <dbReference type="Proteomes" id="UP000326464"/>
    </source>
</evidence>
<protein>
    <submittedName>
        <fullName evidence="2">GNAT family N-acetyltransferase</fullName>
    </submittedName>
</protein>
<dbReference type="SUPFAM" id="SSF55729">
    <property type="entry name" value="Acyl-CoA N-acyltransferases (Nat)"/>
    <property type="match status" value="1"/>
</dbReference>